<reference evidence="2 3" key="1">
    <citation type="submission" date="2024-06" db="EMBL/GenBank/DDBJ databases">
        <title>Sorghum-associated microbial communities from plants grown in Nebraska, USA.</title>
        <authorList>
            <person name="Schachtman D."/>
        </authorList>
    </citation>
    <scope>NUCLEOTIDE SEQUENCE [LARGE SCALE GENOMIC DNA]</scope>
    <source>
        <strain evidence="2 3">2814</strain>
    </source>
</reference>
<comment type="caution">
    <text evidence="2">The sequence shown here is derived from an EMBL/GenBank/DDBJ whole genome shotgun (WGS) entry which is preliminary data.</text>
</comment>
<evidence type="ECO:0000256" key="1">
    <source>
        <dbReference type="SAM" id="SignalP"/>
    </source>
</evidence>
<accession>A0ABV2R7J4</accession>
<dbReference type="Pfam" id="PF08894">
    <property type="entry name" value="DUF1838"/>
    <property type="match status" value="1"/>
</dbReference>
<evidence type="ECO:0000313" key="2">
    <source>
        <dbReference type="EMBL" id="MET4682537.1"/>
    </source>
</evidence>
<dbReference type="RefSeq" id="WP_354087484.1">
    <property type="nucleotide sequence ID" value="NZ_JBEPTF010000001.1"/>
</dbReference>
<gene>
    <name evidence="2" type="ORF">ABIE19_000446</name>
</gene>
<feature type="signal peptide" evidence="1">
    <location>
        <begin position="1"/>
        <end position="27"/>
    </location>
</feature>
<evidence type="ECO:0000313" key="3">
    <source>
        <dbReference type="Proteomes" id="UP001549313"/>
    </source>
</evidence>
<dbReference type="Proteomes" id="UP001549313">
    <property type="component" value="Unassembled WGS sequence"/>
</dbReference>
<keyword evidence="3" id="KW-1185">Reference proteome</keyword>
<dbReference type="InterPro" id="IPR014990">
    <property type="entry name" value="DUF1838"/>
</dbReference>
<organism evidence="2 3">
    <name type="scientific">Brevundimonas faecalis</name>
    <dbReference type="NCBI Taxonomy" id="947378"/>
    <lineage>
        <taxon>Bacteria</taxon>
        <taxon>Pseudomonadati</taxon>
        <taxon>Pseudomonadota</taxon>
        <taxon>Alphaproteobacteria</taxon>
        <taxon>Caulobacterales</taxon>
        <taxon>Caulobacteraceae</taxon>
        <taxon>Brevundimonas</taxon>
    </lineage>
</organism>
<keyword evidence="1" id="KW-0732">Signal</keyword>
<name>A0ABV2R7J4_9CAUL</name>
<proteinExistence type="predicted"/>
<protein>
    <recommendedName>
        <fullName evidence="4">DUF1838 domain-containing protein</fullName>
    </recommendedName>
</protein>
<dbReference type="EMBL" id="JBEPTF010000001">
    <property type="protein sequence ID" value="MET4682537.1"/>
    <property type="molecule type" value="Genomic_DNA"/>
</dbReference>
<sequence length="308" mass="34172">MKSYLKTTAAALIAAFSCLATAQSASAADLDLTQPRDALAAMRKINCSTIDGKPLVYHWSGNVWSRVEGEPDRLLFKVEGMNIRQCGTVQDPVRGQGFRLVSRELMLYLDPVTGQRIDSWKNPWTGAEVSVAHVANDPVNQRPMFERDAQGRPFVAPFRIQGDRVFMPAEIPLFYPNPMAGDYQDYVGNHYHAMEIFDFAADRRTLVSSRTDTANAVLSWVRIAPWMPFMKMGSRSGLMVFNAMSQPVEGIEALPQVLRDAIATDYPAYAAPPPLDDARPNATSWTVARAGIDAERRANPQPTRQSGH</sequence>
<dbReference type="PROSITE" id="PS51257">
    <property type="entry name" value="PROKAR_LIPOPROTEIN"/>
    <property type="match status" value="1"/>
</dbReference>
<evidence type="ECO:0008006" key="4">
    <source>
        <dbReference type="Google" id="ProtNLM"/>
    </source>
</evidence>
<feature type="chain" id="PRO_5046514531" description="DUF1838 domain-containing protein" evidence="1">
    <location>
        <begin position="28"/>
        <end position="308"/>
    </location>
</feature>